<name>A0A8J2LP66_9HEXA</name>
<keyword evidence="3" id="KW-1185">Reference proteome</keyword>
<accession>A0A8J2LP66</accession>
<dbReference type="AlphaFoldDB" id="A0A8J2LP66"/>
<sequence length="88" mass="9696">MKAIFIFGIVCFLVMATQASKVKTTTPRTGGLRNWLKDQVGITTTTTVKPNLVNRAHSYYRETKDKAKQLLDPRTLAAKTVSKAIQGG</sequence>
<dbReference type="EMBL" id="CAJVCH010570686">
    <property type="protein sequence ID" value="CAG7835598.1"/>
    <property type="molecule type" value="Genomic_DNA"/>
</dbReference>
<feature type="chain" id="PRO_5035161957" evidence="1">
    <location>
        <begin position="20"/>
        <end position="88"/>
    </location>
</feature>
<gene>
    <name evidence="2" type="ORF">AFUS01_LOCUS44947</name>
</gene>
<organism evidence="2 3">
    <name type="scientific">Allacma fusca</name>
    <dbReference type="NCBI Taxonomy" id="39272"/>
    <lineage>
        <taxon>Eukaryota</taxon>
        <taxon>Metazoa</taxon>
        <taxon>Ecdysozoa</taxon>
        <taxon>Arthropoda</taxon>
        <taxon>Hexapoda</taxon>
        <taxon>Collembola</taxon>
        <taxon>Symphypleona</taxon>
        <taxon>Sminthuridae</taxon>
        <taxon>Allacma</taxon>
    </lineage>
</organism>
<evidence type="ECO:0000313" key="3">
    <source>
        <dbReference type="Proteomes" id="UP000708208"/>
    </source>
</evidence>
<evidence type="ECO:0000313" key="2">
    <source>
        <dbReference type="EMBL" id="CAG7835598.1"/>
    </source>
</evidence>
<comment type="caution">
    <text evidence="2">The sequence shown here is derived from an EMBL/GenBank/DDBJ whole genome shotgun (WGS) entry which is preliminary data.</text>
</comment>
<keyword evidence="1" id="KW-0732">Signal</keyword>
<evidence type="ECO:0000256" key="1">
    <source>
        <dbReference type="SAM" id="SignalP"/>
    </source>
</evidence>
<protein>
    <submittedName>
        <fullName evidence="2">Uncharacterized protein</fullName>
    </submittedName>
</protein>
<reference evidence="2" key="1">
    <citation type="submission" date="2021-06" db="EMBL/GenBank/DDBJ databases">
        <authorList>
            <person name="Hodson N. C."/>
            <person name="Mongue J. A."/>
            <person name="Jaron S. K."/>
        </authorList>
    </citation>
    <scope>NUCLEOTIDE SEQUENCE</scope>
</reference>
<proteinExistence type="predicted"/>
<dbReference type="Proteomes" id="UP000708208">
    <property type="component" value="Unassembled WGS sequence"/>
</dbReference>
<feature type="signal peptide" evidence="1">
    <location>
        <begin position="1"/>
        <end position="19"/>
    </location>
</feature>